<dbReference type="InterPro" id="IPR011994">
    <property type="entry name" value="Cytidylate_kinase_dom"/>
</dbReference>
<evidence type="ECO:0000256" key="8">
    <source>
        <dbReference type="HAMAP-Rule" id="MF_00238"/>
    </source>
</evidence>
<comment type="similarity">
    <text evidence="1 8">Belongs to the cytidylate kinase family. Type 1 subfamily.</text>
</comment>
<dbReference type="Proteomes" id="UP001289135">
    <property type="component" value="Unassembled WGS sequence"/>
</dbReference>
<organism evidence="10 11">
    <name type="scientific">Lyticum sinuosum</name>
    <dbReference type="NCBI Taxonomy" id="1332059"/>
    <lineage>
        <taxon>Bacteria</taxon>
        <taxon>Pseudomonadati</taxon>
        <taxon>Pseudomonadota</taxon>
        <taxon>Alphaproteobacteria</taxon>
        <taxon>Rickettsiales</taxon>
        <taxon>Lyticum</taxon>
    </lineage>
</organism>
<feature type="domain" description="Cytidylate kinase" evidence="9">
    <location>
        <begin position="4"/>
        <end position="231"/>
    </location>
</feature>
<comment type="catalytic activity">
    <reaction evidence="6 8">
        <text>dCMP + ATP = dCDP + ADP</text>
        <dbReference type="Rhea" id="RHEA:25094"/>
        <dbReference type="ChEBI" id="CHEBI:30616"/>
        <dbReference type="ChEBI" id="CHEBI:57566"/>
        <dbReference type="ChEBI" id="CHEBI:58593"/>
        <dbReference type="ChEBI" id="CHEBI:456216"/>
        <dbReference type="EC" id="2.7.4.25"/>
    </reaction>
</comment>
<dbReference type="GO" id="GO:0036431">
    <property type="term" value="F:dCMP kinase activity"/>
    <property type="evidence" value="ECO:0007669"/>
    <property type="project" value="InterPro"/>
</dbReference>
<dbReference type="Pfam" id="PF02224">
    <property type="entry name" value="Cytidylate_kin"/>
    <property type="match status" value="1"/>
</dbReference>
<dbReference type="GO" id="GO:0006220">
    <property type="term" value="P:pyrimidine nucleotide metabolic process"/>
    <property type="evidence" value="ECO:0007669"/>
    <property type="project" value="UniProtKB-UniRule"/>
</dbReference>
<dbReference type="HAMAP" id="MF_00238">
    <property type="entry name" value="Cytidyl_kinase_type1"/>
    <property type="match status" value="1"/>
</dbReference>
<evidence type="ECO:0000259" key="9">
    <source>
        <dbReference type="Pfam" id="PF02224"/>
    </source>
</evidence>
<feature type="binding site" evidence="8">
    <location>
        <begin position="8"/>
        <end position="16"/>
    </location>
    <ligand>
        <name>ATP</name>
        <dbReference type="ChEBI" id="CHEBI:30616"/>
    </ligand>
</feature>
<protein>
    <recommendedName>
        <fullName evidence="8">Cytidylate kinase</fullName>
        <shortName evidence="8">CK</shortName>
        <ecNumber evidence="8">2.7.4.25</ecNumber>
    </recommendedName>
    <alternativeName>
        <fullName evidence="8">Cytidine monophosphate kinase</fullName>
        <shortName evidence="8">CMP kinase</shortName>
    </alternativeName>
</protein>
<keyword evidence="3 8" id="KW-0547">Nucleotide-binding</keyword>
<comment type="caution">
    <text evidence="10">The sequence shown here is derived from an EMBL/GenBank/DDBJ whole genome shotgun (WGS) entry which is preliminary data.</text>
</comment>
<proteinExistence type="inferred from homology"/>
<dbReference type="CDD" id="cd02019">
    <property type="entry name" value="NK"/>
    <property type="match status" value="1"/>
</dbReference>
<reference evidence="10" key="1">
    <citation type="submission" date="2023-02" db="EMBL/GenBank/DDBJ databases">
        <title>Host association and intracellularity evolved multiple times independently in the Rickettsiales.</title>
        <authorList>
            <person name="Castelli M."/>
            <person name="Nardi T."/>
            <person name="Gammuto L."/>
            <person name="Bellinzona G."/>
            <person name="Sabaneyeva E."/>
            <person name="Potekhin A."/>
            <person name="Serra V."/>
            <person name="Petroni G."/>
            <person name="Sassera D."/>
        </authorList>
    </citation>
    <scope>NUCLEOTIDE SEQUENCE</scope>
    <source>
        <strain evidence="10">USBL-36I1</strain>
    </source>
</reference>
<dbReference type="GO" id="GO:0005524">
    <property type="term" value="F:ATP binding"/>
    <property type="evidence" value="ECO:0007669"/>
    <property type="project" value="UniProtKB-UniRule"/>
</dbReference>
<dbReference type="Gene3D" id="3.40.50.300">
    <property type="entry name" value="P-loop containing nucleotide triphosphate hydrolases"/>
    <property type="match status" value="1"/>
</dbReference>
<keyword evidence="5 8" id="KW-0067">ATP-binding</keyword>
<evidence type="ECO:0000256" key="4">
    <source>
        <dbReference type="ARBA" id="ARBA00022777"/>
    </source>
</evidence>
<evidence type="ECO:0000256" key="3">
    <source>
        <dbReference type="ARBA" id="ARBA00022741"/>
    </source>
</evidence>
<dbReference type="EMBL" id="JARGYU010000001">
    <property type="protein sequence ID" value="MDZ5761102.1"/>
    <property type="molecule type" value="Genomic_DNA"/>
</dbReference>
<name>A0AAE5AGR3_9RICK</name>
<evidence type="ECO:0000256" key="6">
    <source>
        <dbReference type="ARBA" id="ARBA00047615"/>
    </source>
</evidence>
<evidence type="ECO:0000256" key="1">
    <source>
        <dbReference type="ARBA" id="ARBA00009427"/>
    </source>
</evidence>
<dbReference type="CDD" id="cd02020">
    <property type="entry name" value="CMPK"/>
    <property type="match status" value="1"/>
</dbReference>
<dbReference type="GO" id="GO:0005737">
    <property type="term" value="C:cytoplasm"/>
    <property type="evidence" value="ECO:0007669"/>
    <property type="project" value="UniProtKB-SubCell"/>
</dbReference>
<keyword evidence="8" id="KW-0963">Cytoplasm</keyword>
<keyword evidence="4 8" id="KW-0418">Kinase</keyword>
<sequence length="248" mass="28476">MNIITIDGPAAAGKGTIALSLSHLINFYYFNTGNIFRYIAKTIIDEGLMYEFLINKNHFNLNKINQNVVFLKEIPDLVEKSILIDEKLLRTQEISDSSSIIAEIPQVREILNKAMRKFIYDMLGSNKVVGCIVDGRDTGSVLFPNAGCKIFITAERSVRTQRRFEQIRSTFTEDFQEEIKKKRVHDSLVLRDSRDGSRKRDPMIIVKDTIVIDTSKISQEETIEQILAIIRIKLPDLSKDYRKTVNFI</sequence>
<evidence type="ECO:0000313" key="11">
    <source>
        <dbReference type="Proteomes" id="UP001289135"/>
    </source>
</evidence>
<evidence type="ECO:0000256" key="2">
    <source>
        <dbReference type="ARBA" id="ARBA00022679"/>
    </source>
</evidence>
<keyword evidence="2 8" id="KW-0808">Transferase</keyword>
<comment type="catalytic activity">
    <reaction evidence="7 8">
        <text>CMP + ATP = CDP + ADP</text>
        <dbReference type="Rhea" id="RHEA:11600"/>
        <dbReference type="ChEBI" id="CHEBI:30616"/>
        <dbReference type="ChEBI" id="CHEBI:58069"/>
        <dbReference type="ChEBI" id="CHEBI:60377"/>
        <dbReference type="ChEBI" id="CHEBI:456216"/>
        <dbReference type="EC" id="2.7.4.25"/>
    </reaction>
</comment>
<dbReference type="AlphaFoldDB" id="A0AAE5AGR3"/>
<accession>A0AAE5AGR3</accession>
<dbReference type="SUPFAM" id="SSF52540">
    <property type="entry name" value="P-loop containing nucleoside triphosphate hydrolases"/>
    <property type="match status" value="1"/>
</dbReference>
<dbReference type="InterPro" id="IPR003136">
    <property type="entry name" value="Cytidylate_kin"/>
</dbReference>
<dbReference type="EC" id="2.7.4.25" evidence="8"/>
<gene>
    <name evidence="8" type="primary">cmk</name>
    <name evidence="10" type="ORF">Lyticum_00265</name>
</gene>
<evidence type="ECO:0000256" key="5">
    <source>
        <dbReference type="ARBA" id="ARBA00022840"/>
    </source>
</evidence>
<evidence type="ECO:0000256" key="7">
    <source>
        <dbReference type="ARBA" id="ARBA00048478"/>
    </source>
</evidence>
<keyword evidence="11" id="KW-1185">Reference proteome</keyword>
<evidence type="ECO:0000313" key="10">
    <source>
        <dbReference type="EMBL" id="MDZ5761102.1"/>
    </source>
</evidence>
<dbReference type="InterPro" id="IPR027417">
    <property type="entry name" value="P-loop_NTPase"/>
</dbReference>
<dbReference type="RefSeq" id="WP_322498529.1">
    <property type="nucleotide sequence ID" value="NZ_JARGYU010000001.1"/>
</dbReference>
<comment type="subcellular location">
    <subcellularLocation>
        <location evidence="8">Cytoplasm</location>
    </subcellularLocation>
</comment>